<dbReference type="Proteomes" id="UP000232149">
    <property type="component" value="Unassembled WGS sequence"/>
</dbReference>
<keyword evidence="1" id="KW-0472">Membrane</keyword>
<evidence type="ECO:0000313" key="2">
    <source>
        <dbReference type="EMBL" id="PJZ53189.1"/>
    </source>
</evidence>
<evidence type="ECO:0000313" key="4">
    <source>
        <dbReference type="Proteomes" id="UP000232149"/>
    </source>
</evidence>
<sequence length="62" mass="7320">MSGVKSVLGVFENLYWTALFMSADLIRFFSSFLQFFDLKVRFRRSSLFRTSKEETDHGLVLF</sequence>
<keyword evidence="1" id="KW-1133">Transmembrane helix</keyword>
<gene>
    <name evidence="3" type="ORF">CH376_00845</name>
    <name evidence="2" type="ORF">CH380_10265</name>
</gene>
<organism evidence="2 5">
    <name type="scientific">Leptospira adleri</name>
    <dbReference type="NCBI Taxonomy" id="2023186"/>
    <lineage>
        <taxon>Bacteria</taxon>
        <taxon>Pseudomonadati</taxon>
        <taxon>Spirochaetota</taxon>
        <taxon>Spirochaetia</taxon>
        <taxon>Leptospirales</taxon>
        <taxon>Leptospiraceae</taxon>
        <taxon>Leptospira</taxon>
    </lineage>
</organism>
<keyword evidence="4" id="KW-1185">Reference proteome</keyword>
<accession>A0A2M9YNU8</accession>
<comment type="caution">
    <text evidence="2">The sequence shown here is derived from an EMBL/GenBank/DDBJ whole genome shotgun (WGS) entry which is preliminary data.</text>
</comment>
<name>A0A2M9YNU8_9LEPT</name>
<proteinExistence type="predicted"/>
<dbReference type="EMBL" id="NPDV01000008">
    <property type="protein sequence ID" value="PJZ53189.1"/>
    <property type="molecule type" value="Genomic_DNA"/>
</dbReference>
<dbReference type="AlphaFoldDB" id="A0A2M9YNU8"/>
<evidence type="ECO:0000313" key="5">
    <source>
        <dbReference type="Proteomes" id="UP000232188"/>
    </source>
</evidence>
<evidence type="ECO:0000313" key="3">
    <source>
        <dbReference type="EMBL" id="PJZ64002.1"/>
    </source>
</evidence>
<evidence type="ECO:0000256" key="1">
    <source>
        <dbReference type="SAM" id="Phobius"/>
    </source>
</evidence>
<reference evidence="4 5" key="1">
    <citation type="submission" date="2017-07" db="EMBL/GenBank/DDBJ databases">
        <title>Leptospira spp. isolated from tropical soils.</title>
        <authorList>
            <person name="Thibeaux R."/>
            <person name="Iraola G."/>
            <person name="Ferres I."/>
            <person name="Bierque E."/>
            <person name="Girault D."/>
            <person name="Soupe-Gilbert M.-E."/>
            <person name="Picardeau M."/>
            <person name="Goarant C."/>
        </authorList>
    </citation>
    <scope>NUCLEOTIDE SEQUENCE [LARGE SCALE GENOMIC DNA]</scope>
    <source>
        <strain evidence="2 5">FH2-B-C1</strain>
        <strain evidence="3 4">FH2-B-D1</strain>
    </source>
</reference>
<protein>
    <submittedName>
        <fullName evidence="2">Uncharacterized protein</fullName>
    </submittedName>
</protein>
<dbReference type="Proteomes" id="UP000232188">
    <property type="component" value="Unassembled WGS sequence"/>
</dbReference>
<dbReference type="EMBL" id="NPDU01000001">
    <property type="protein sequence ID" value="PJZ64002.1"/>
    <property type="molecule type" value="Genomic_DNA"/>
</dbReference>
<keyword evidence="1" id="KW-0812">Transmembrane</keyword>
<feature type="transmembrane region" description="Helical" evidence="1">
    <location>
        <begin position="14"/>
        <end position="36"/>
    </location>
</feature>